<geneLocation type="plasmid" evidence="2">
    <name>pVH1</name>
</geneLocation>
<dbReference type="AlphaFoldDB" id="E5G5M1"/>
<proteinExistence type="predicted"/>
<evidence type="ECO:0000313" key="2">
    <source>
        <dbReference type="EMBL" id="ADQ53947.1"/>
    </source>
</evidence>
<name>E5G5M1_VIBHA</name>
<dbReference type="Pfam" id="PF09673">
    <property type="entry name" value="TrbC_Ftype"/>
    <property type="match status" value="1"/>
</dbReference>
<sequence>MTKRVNMTISSFESAIWRSLVFLCLFISLPSSAYTEQELKAFAKLEQALSQQTDVVNPYHIDQVQNQANAYKQQALDASQKIQALVKEESLSPLLGMQKPTRNPDQAPKGVMVFVSLTMPDTALKQLLTQSEHLGIPLVIRGVLPEGFPATAKRIESLIRSPNQAPIQSGFSISPDWFKQFDITKVPAFVSVKSGRCLPEQPCSNADYDILYGNISLYQALDYLATGDAQQNIHPLLHTLYSQ</sequence>
<protein>
    <submittedName>
        <fullName evidence="2">Putative conjugative transfer protein</fullName>
    </submittedName>
</protein>
<gene>
    <name evidence="2" type="primary">trbC</name>
</gene>
<reference evidence="2" key="1">
    <citation type="submission" date="2010-07" db="EMBL/GenBank/DDBJ databases">
        <title>Gene structure and function analysis of the virulence-related plasmid pVH1 from Vibrio harveyi VIB645.</title>
        <authorList>
            <person name="Hou X."/>
            <person name="Sun J."/>
            <person name="Sun B."/>
            <person name="Liu J."/>
            <person name="Zhang X."/>
        </authorList>
    </citation>
    <scope>NUCLEOTIDE SEQUENCE</scope>
    <source>
        <strain evidence="2">VIB645</strain>
        <plasmid evidence="2">pVH1</plasmid>
    </source>
</reference>
<dbReference type="EMBL" id="HM752266">
    <property type="protein sequence ID" value="ADQ53947.1"/>
    <property type="molecule type" value="Genomic_DNA"/>
</dbReference>
<feature type="coiled-coil region" evidence="1">
    <location>
        <begin position="61"/>
        <end position="88"/>
    </location>
</feature>
<dbReference type="InterPro" id="IPR019106">
    <property type="entry name" value="T4SS_TrbC"/>
</dbReference>
<evidence type="ECO:0000256" key="1">
    <source>
        <dbReference type="SAM" id="Coils"/>
    </source>
</evidence>
<organism evidence="2">
    <name type="scientific">Vibrio harveyi</name>
    <name type="common">Beneckea harveyi</name>
    <dbReference type="NCBI Taxonomy" id="669"/>
    <lineage>
        <taxon>Bacteria</taxon>
        <taxon>Pseudomonadati</taxon>
        <taxon>Pseudomonadota</taxon>
        <taxon>Gammaproteobacteria</taxon>
        <taxon>Vibrionales</taxon>
        <taxon>Vibrionaceae</taxon>
        <taxon>Vibrio</taxon>
    </lineage>
</organism>
<accession>E5G5M1</accession>
<dbReference type="InterPro" id="IPR014113">
    <property type="entry name" value="T4SS_TrbC_subgr"/>
</dbReference>
<keyword evidence="1" id="KW-0175">Coiled coil</keyword>
<dbReference type="NCBIfam" id="TIGR02742">
    <property type="entry name" value="TrbC_Ftype"/>
    <property type="match status" value="1"/>
</dbReference>
<keyword evidence="2" id="KW-0614">Plasmid</keyword>